<gene>
    <name evidence="1" type="ORF">EVAR_80948_1</name>
</gene>
<dbReference type="EMBL" id="BGZK01003009">
    <property type="protein sequence ID" value="GBP97814.1"/>
    <property type="molecule type" value="Genomic_DNA"/>
</dbReference>
<evidence type="ECO:0000313" key="1">
    <source>
        <dbReference type="EMBL" id="GBP97814.1"/>
    </source>
</evidence>
<accession>A0A4C2AF76</accession>
<reference evidence="1 2" key="1">
    <citation type="journal article" date="2019" name="Commun. Biol.">
        <title>The bagworm genome reveals a unique fibroin gene that provides high tensile strength.</title>
        <authorList>
            <person name="Kono N."/>
            <person name="Nakamura H."/>
            <person name="Ohtoshi R."/>
            <person name="Tomita M."/>
            <person name="Numata K."/>
            <person name="Arakawa K."/>
        </authorList>
    </citation>
    <scope>NUCLEOTIDE SEQUENCE [LARGE SCALE GENOMIC DNA]</scope>
</reference>
<dbReference type="Proteomes" id="UP000299102">
    <property type="component" value="Unassembled WGS sequence"/>
</dbReference>
<organism evidence="1 2">
    <name type="scientific">Eumeta variegata</name>
    <name type="common">Bagworm moth</name>
    <name type="synonym">Eumeta japonica</name>
    <dbReference type="NCBI Taxonomy" id="151549"/>
    <lineage>
        <taxon>Eukaryota</taxon>
        <taxon>Metazoa</taxon>
        <taxon>Ecdysozoa</taxon>
        <taxon>Arthropoda</taxon>
        <taxon>Hexapoda</taxon>
        <taxon>Insecta</taxon>
        <taxon>Pterygota</taxon>
        <taxon>Neoptera</taxon>
        <taxon>Endopterygota</taxon>
        <taxon>Lepidoptera</taxon>
        <taxon>Glossata</taxon>
        <taxon>Ditrysia</taxon>
        <taxon>Tineoidea</taxon>
        <taxon>Psychidae</taxon>
        <taxon>Oiketicinae</taxon>
        <taxon>Eumeta</taxon>
    </lineage>
</organism>
<protein>
    <submittedName>
        <fullName evidence="1">Uncharacterized protein</fullName>
    </submittedName>
</protein>
<proteinExistence type="predicted"/>
<name>A0A4C2AF76_EUMVA</name>
<keyword evidence="2" id="KW-1185">Reference proteome</keyword>
<dbReference type="AlphaFoldDB" id="A0A4C2AF76"/>
<comment type="caution">
    <text evidence="1">The sequence shown here is derived from an EMBL/GenBank/DDBJ whole genome shotgun (WGS) entry which is preliminary data.</text>
</comment>
<evidence type="ECO:0000313" key="2">
    <source>
        <dbReference type="Proteomes" id="UP000299102"/>
    </source>
</evidence>
<sequence>MSGEWQVEQNFPLKRFQVDFHWFSNIGEHCHVAKSLSRVSAYSGVCLLKIDLSTSIEIDSNPIDGLIQFEQLLINYTLLIPPNTEKKLEPWIFDFADDVDVWPGLPTIIYALDYRKCINYHRQSRYGAKTFSFLPLKQ</sequence>